<dbReference type="SMART" id="SM00208">
    <property type="entry name" value="TNFR"/>
    <property type="match status" value="4"/>
</dbReference>
<dbReference type="Gene3D" id="2.10.50.10">
    <property type="entry name" value="Tumor Necrosis Factor Receptor, subunit A, domain 2"/>
    <property type="match status" value="3"/>
</dbReference>
<feature type="region of interest" description="Disordered" evidence="9">
    <location>
        <begin position="270"/>
        <end position="293"/>
    </location>
</feature>
<evidence type="ECO:0000256" key="8">
    <source>
        <dbReference type="PROSITE-ProRule" id="PRU00206"/>
    </source>
</evidence>
<dbReference type="PANTHER" id="PTHR46605">
    <property type="entry name" value="TUMOR NECROSIS FACTOR RECEPTOR"/>
    <property type="match status" value="1"/>
</dbReference>
<dbReference type="PRINTS" id="PR01966">
    <property type="entry name" value="TNFACTORR16"/>
</dbReference>
<keyword evidence="6 10" id="KW-0472">Membrane</keyword>
<dbReference type="Proteomes" id="UP000694580">
    <property type="component" value="Chromosome 7"/>
</dbReference>
<evidence type="ECO:0000259" key="11">
    <source>
        <dbReference type="PROSITE" id="PS50050"/>
    </source>
</evidence>
<dbReference type="Ensembl" id="ENSDCDT00010018647.1">
    <property type="protein sequence ID" value="ENSDCDP00010017591.1"/>
    <property type="gene ID" value="ENSDCDG00010008051.1"/>
</dbReference>
<dbReference type="GO" id="GO:0005035">
    <property type="term" value="F:death receptor activity"/>
    <property type="evidence" value="ECO:0007669"/>
    <property type="project" value="TreeGrafter"/>
</dbReference>
<evidence type="ECO:0000256" key="7">
    <source>
        <dbReference type="ARBA" id="ARBA00023180"/>
    </source>
</evidence>
<feature type="disulfide bond" evidence="8">
    <location>
        <begin position="77"/>
        <end position="90"/>
    </location>
</feature>
<feature type="repeat" description="TNFR-Cys" evidence="8">
    <location>
        <begin position="99"/>
        <end position="137"/>
    </location>
</feature>
<dbReference type="GO" id="GO:0015026">
    <property type="term" value="F:coreceptor activity"/>
    <property type="evidence" value="ECO:0007669"/>
    <property type="project" value="TreeGrafter"/>
</dbReference>
<feature type="domain" description="TNFR-Cys" evidence="11">
    <location>
        <begin position="139"/>
        <end position="181"/>
    </location>
</feature>
<reference evidence="12" key="3">
    <citation type="submission" date="2025-09" db="UniProtKB">
        <authorList>
            <consortium name="Ensembl"/>
        </authorList>
    </citation>
    <scope>IDENTIFICATION</scope>
</reference>
<feature type="transmembrane region" description="Helical" evidence="10">
    <location>
        <begin position="235"/>
        <end position="255"/>
    </location>
</feature>
<dbReference type="Gene3D" id="6.10.250.1780">
    <property type="match status" value="1"/>
</dbReference>
<feature type="disulfide bond" evidence="8">
    <location>
        <begin position="80"/>
        <end position="98"/>
    </location>
</feature>
<dbReference type="PROSITE" id="PS00652">
    <property type="entry name" value="TNFR_NGFR_1"/>
    <property type="match status" value="1"/>
</dbReference>
<evidence type="ECO:0000256" key="10">
    <source>
        <dbReference type="SAM" id="Phobius"/>
    </source>
</evidence>
<dbReference type="InterPro" id="IPR022325">
    <property type="entry name" value="TNFR_16"/>
</dbReference>
<dbReference type="FunFam" id="2.10.50.10:FF:000012">
    <property type="entry name" value="tumor necrosis factor receptor superfamily member 16"/>
    <property type="match status" value="1"/>
</dbReference>
<keyword evidence="7" id="KW-0325">Glycoprotein</keyword>
<dbReference type="InterPro" id="IPR052302">
    <property type="entry name" value="Neurotrophin_rcpt-DD"/>
</dbReference>
<feature type="disulfide bond" evidence="8">
    <location>
        <begin position="119"/>
        <end position="137"/>
    </location>
</feature>
<dbReference type="InterPro" id="IPR041448">
    <property type="entry name" value="TNFR16_TM"/>
</dbReference>
<evidence type="ECO:0000313" key="12">
    <source>
        <dbReference type="Ensembl" id="ENSDCDP00010017591.1"/>
    </source>
</evidence>
<dbReference type="GO" id="GO:0006915">
    <property type="term" value="P:apoptotic process"/>
    <property type="evidence" value="ECO:0007669"/>
    <property type="project" value="UniProtKB-KW"/>
</dbReference>
<accession>A0AAY4BCG6</accession>
<feature type="domain" description="TNFR-Cys" evidence="11">
    <location>
        <begin position="57"/>
        <end position="98"/>
    </location>
</feature>
<dbReference type="GO" id="GO:0005886">
    <property type="term" value="C:plasma membrane"/>
    <property type="evidence" value="ECO:0007669"/>
    <property type="project" value="UniProtKB-SubCell"/>
</dbReference>
<feature type="repeat" description="TNFR-Cys" evidence="8">
    <location>
        <begin position="139"/>
        <end position="181"/>
    </location>
</feature>
<feature type="repeat" description="TNFR-Cys" evidence="8">
    <location>
        <begin position="57"/>
        <end position="98"/>
    </location>
</feature>
<feature type="repeat" description="TNFR-Cys" evidence="8">
    <location>
        <begin position="22"/>
        <end position="55"/>
    </location>
</feature>
<protein>
    <recommendedName>
        <fullName evidence="11">TNFR-Cys domain-containing protein</fullName>
    </recommendedName>
</protein>
<dbReference type="GO" id="GO:0048406">
    <property type="term" value="F:nerve growth factor binding"/>
    <property type="evidence" value="ECO:0007669"/>
    <property type="project" value="TreeGrafter"/>
</dbReference>
<dbReference type="PANTHER" id="PTHR46605:SF6">
    <property type="entry name" value="NERVE GROWTH FACTOR RECEPTOR A (TNFR SUPERFAMILY, MEMBER 16)"/>
    <property type="match status" value="1"/>
</dbReference>
<sequence>VYTCVCVCVCPCMGVNCSSKEPCESGQFTASGDCCEECPPGEGVVVPCGAKQTICGQCMDSETFSEASSHTETCQPCTQCTGLMRMHTPCTDTNDALCVCDYGYFLNWVTQACEPCTVCPPGQGVLSACQYDQDSVCEPCLDQTFSDQESSLDPCLPCNICEEETEILLRSCTPTSDRFFCCSSNFLFSPSPPLPSAPTFTLLDGSWSPTPGEELTTAYPSSPRFIGLGFNENLIPIYCSILAAVVVGLLAYIVFKRWNSCKQNKQAANNRAATANQTPSPEGEKLHSDSGISVDSQSLPEQLAAQAQSRVPEQIGKRDSDWTPLDGGVFSLWSNKKDENVLLSKQLNRERETAKLSAGGRGA</sequence>
<name>A0AAY4BCG6_9TELE</name>
<dbReference type="AlphaFoldDB" id="A0AAY4BCG6"/>
<proteinExistence type="predicted"/>
<keyword evidence="2" id="KW-1003">Cell membrane</keyword>
<evidence type="ECO:0000256" key="9">
    <source>
        <dbReference type="SAM" id="MobiDB-lite"/>
    </source>
</evidence>
<dbReference type="PROSITE" id="PS50050">
    <property type="entry name" value="TNFR_NGFR_2"/>
    <property type="match status" value="4"/>
</dbReference>
<evidence type="ECO:0000256" key="3">
    <source>
        <dbReference type="ARBA" id="ARBA00022692"/>
    </source>
</evidence>
<evidence type="ECO:0000313" key="13">
    <source>
        <dbReference type="Proteomes" id="UP000694580"/>
    </source>
</evidence>
<keyword evidence="13" id="KW-1185">Reference proteome</keyword>
<dbReference type="Pfam" id="PF18422">
    <property type="entry name" value="TNFR_16_TM"/>
    <property type="match status" value="1"/>
</dbReference>
<feature type="disulfide bond" evidence="8">
    <location>
        <begin position="140"/>
        <end position="155"/>
    </location>
</feature>
<keyword evidence="8" id="KW-1015">Disulfide bond</keyword>
<comment type="subcellular location">
    <subcellularLocation>
        <location evidence="1">Cell membrane</location>
        <topology evidence="1">Single-pass membrane protein</topology>
    </subcellularLocation>
</comment>
<evidence type="ECO:0000256" key="5">
    <source>
        <dbReference type="ARBA" id="ARBA00022989"/>
    </source>
</evidence>
<dbReference type="GO" id="GO:0007266">
    <property type="term" value="P:Rho protein signal transduction"/>
    <property type="evidence" value="ECO:0007669"/>
    <property type="project" value="TreeGrafter"/>
</dbReference>
<evidence type="ECO:0000256" key="2">
    <source>
        <dbReference type="ARBA" id="ARBA00022475"/>
    </source>
</evidence>
<comment type="caution">
    <text evidence="8">Lacks conserved residue(s) required for the propagation of feature annotation.</text>
</comment>
<dbReference type="GeneTree" id="ENSGT00730000110974"/>
<feature type="disulfide bond" evidence="8">
    <location>
        <begin position="116"/>
        <end position="129"/>
    </location>
</feature>
<feature type="domain" description="TNFR-Cys" evidence="11">
    <location>
        <begin position="22"/>
        <end position="55"/>
    </location>
</feature>
<dbReference type="GO" id="GO:0009986">
    <property type="term" value="C:cell surface"/>
    <property type="evidence" value="ECO:0007669"/>
    <property type="project" value="TreeGrafter"/>
</dbReference>
<dbReference type="SUPFAM" id="SSF57586">
    <property type="entry name" value="TNF receptor-like"/>
    <property type="match status" value="3"/>
</dbReference>
<keyword evidence="5 10" id="KW-1133">Transmembrane helix</keyword>
<dbReference type="Pfam" id="PF00020">
    <property type="entry name" value="TNFR_c6"/>
    <property type="match status" value="3"/>
</dbReference>
<dbReference type="CDD" id="cd13416">
    <property type="entry name" value="TNFRSF16"/>
    <property type="match status" value="1"/>
</dbReference>
<reference evidence="12" key="2">
    <citation type="submission" date="2025-08" db="UniProtKB">
        <authorList>
            <consortium name="Ensembl"/>
        </authorList>
    </citation>
    <scope>IDENTIFICATION</scope>
</reference>
<keyword evidence="4" id="KW-0053">Apoptosis</keyword>
<reference evidence="12 13" key="1">
    <citation type="submission" date="2020-06" db="EMBL/GenBank/DDBJ databases">
        <authorList>
            <consortium name="Wellcome Sanger Institute Data Sharing"/>
        </authorList>
    </citation>
    <scope>NUCLEOTIDE SEQUENCE [LARGE SCALE GENOMIC DNA]</scope>
</reference>
<feature type="disulfide bond" evidence="8">
    <location>
        <begin position="35"/>
        <end position="48"/>
    </location>
</feature>
<organism evidence="12 13">
    <name type="scientific">Denticeps clupeoides</name>
    <name type="common">denticle herring</name>
    <dbReference type="NCBI Taxonomy" id="299321"/>
    <lineage>
        <taxon>Eukaryota</taxon>
        <taxon>Metazoa</taxon>
        <taxon>Chordata</taxon>
        <taxon>Craniata</taxon>
        <taxon>Vertebrata</taxon>
        <taxon>Euteleostomi</taxon>
        <taxon>Actinopterygii</taxon>
        <taxon>Neopterygii</taxon>
        <taxon>Teleostei</taxon>
        <taxon>Clupei</taxon>
        <taxon>Clupeiformes</taxon>
        <taxon>Denticipitoidei</taxon>
        <taxon>Denticipitidae</taxon>
        <taxon>Denticeps</taxon>
    </lineage>
</organism>
<dbReference type="InterPro" id="IPR001368">
    <property type="entry name" value="TNFR/NGFR_Cys_rich_reg"/>
</dbReference>
<evidence type="ECO:0000256" key="6">
    <source>
        <dbReference type="ARBA" id="ARBA00023136"/>
    </source>
</evidence>
<evidence type="ECO:0000256" key="1">
    <source>
        <dbReference type="ARBA" id="ARBA00004162"/>
    </source>
</evidence>
<dbReference type="InterPro" id="IPR034046">
    <property type="entry name" value="TNFRSF16_N"/>
</dbReference>
<keyword evidence="3 10" id="KW-0812">Transmembrane</keyword>
<feature type="domain" description="TNFR-Cys" evidence="11">
    <location>
        <begin position="99"/>
        <end position="137"/>
    </location>
</feature>
<evidence type="ECO:0000256" key="4">
    <source>
        <dbReference type="ARBA" id="ARBA00022703"/>
    </source>
</evidence>